<dbReference type="InParanoid" id="B4DC08"/>
<protein>
    <submittedName>
        <fullName evidence="2">Glyoxalase/bleomycin resistance protein/dioxygenase</fullName>
    </submittedName>
</protein>
<dbReference type="CDD" id="cd07246">
    <property type="entry name" value="VOC_like"/>
    <property type="match status" value="1"/>
</dbReference>
<keyword evidence="2" id="KW-0560">Oxidoreductase</keyword>
<dbReference type="RefSeq" id="WP_006983766.1">
    <property type="nucleotide sequence ID" value="NZ_ABVL01000042.1"/>
</dbReference>
<evidence type="ECO:0000313" key="2">
    <source>
        <dbReference type="EMBL" id="EDY16055.1"/>
    </source>
</evidence>
<keyword evidence="3" id="KW-1185">Reference proteome</keyword>
<dbReference type="InterPro" id="IPR004360">
    <property type="entry name" value="Glyas_Fos-R_dOase_dom"/>
</dbReference>
<feature type="domain" description="VOC" evidence="1">
    <location>
        <begin position="6"/>
        <end position="129"/>
    </location>
</feature>
<evidence type="ECO:0000313" key="3">
    <source>
        <dbReference type="Proteomes" id="UP000005824"/>
    </source>
</evidence>
<organism evidence="2 3">
    <name type="scientific">Chthoniobacter flavus Ellin428</name>
    <dbReference type="NCBI Taxonomy" id="497964"/>
    <lineage>
        <taxon>Bacteria</taxon>
        <taxon>Pseudomonadati</taxon>
        <taxon>Verrucomicrobiota</taxon>
        <taxon>Spartobacteria</taxon>
        <taxon>Chthoniobacterales</taxon>
        <taxon>Chthoniobacteraceae</taxon>
        <taxon>Chthoniobacter</taxon>
    </lineage>
</organism>
<comment type="caution">
    <text evidence="2">The sequence shown here is derived from an EMBL/GenBank/DDBJ whole genome shotgun (WGS) entry which is preliminary data.</text>
</comment>
<evidence type="ECO:0000259" key="1">
    <source>
        <dbReference type="PROSITE" id="PS51819"/>
    </source>
</evidence>
<accession>B4DC08</accession>
<keyword evidence="2" id="KW-0223">Dioxygenase</keyword>
<dbReference type="Gene3D" id="3.30.720.120">
    <property type="match status" value="1"/>
</dbReference>
<dbReference type="PANTHER" id="PTHR34109:SF1">
    <property type="entry name" value="VOC DOMAIN-CONTAINING PROTEIN"/>
    <property type="match status" value="1"/>
</dbReference>
<dbReference type="PROSITE" id="PS51819">
    <property type="entry name" value="VOC"/>
    <property type="match status" value="1"/>
</dbReference>
<dbReference type="AlphaFoldDB" id="B4DC08"/>
<proteinExistence type="predicted"/>
<dbReference type="Proteomes" id="UP000005824">
    <property type="component" value="Unassembled WGS sequence"/>
</dbReference>
<dbReference type="InterPro" id="IPR029068">
    <property type="entry name" value="Glyas_Bleomycin-R_OHBP_Dase"/>
</dbReference>
<dbReference type="SUPFAM" id="SSF54593">
    <property type="entry name" value="Glyoxalase/Bleomycin resistance protein/Dihydroxybiphenyl dioxygenase"/>
    <property type="match status" value="1"/>
</dbReference>
<dbReference type="Pfam" id="PF00903">
    <property type="entry name" value="Glyoxalase"/>
    <property type="match status" value="1"/>
</dbReference>
<dbReference type="PANTHER" id="PTHR34109">
    <property type="entry name" value="BNAUNNG04460D PROTEIN-RELATED"/>
    <property type="match status" value="1"/>
</dbReference>
<dbReference type="GO" id="GO:0051213">
    <property type="term" value="F:dioxygenase activity"/>
    <property type="evidence" value="ECO:0007669"/>
    <property type="project" value="UniProtKB-KW"/>
</dbReference>
<reference evidence="2 3" key="1">
    <citation type="journal article" date="2011" name="J. Bacteriol.">
        <title>Genome sequence of Chthoniobacter flavus Ellin428, an aerobic heterotrophic soil bacterium.</title>
        <authorList>
            <person name="Kant R."/>
            <person name="van Passel M.W."/>
            <person name="Palva A."/>
            <person name="Lucas S."/>
            <person name="Lapidus A."/>
            <person name="Glavina Del Rio T."/>
            <person name="Dalin E."/>
            <person name="Tice H."/>
            <person name="Bruce D."/>
            <person name="Goodwin L."/>
            <person name="Pitluck S."/>
            <person name="Larimer F.W."/>
            <person name="Land M.L."/>
            <person name="Hauser L."/>
            <person name="Sangwan P."/>
            <person name="de Vos W.M."/>
            <person name="Janssen P.H."/>
            <person name="Smidt H."/>
        </authorList>
    </citation>
    <scope>NUCLEOTIDE SEQUENCE [LARGE SCALE GENOMIC DNA]</scope>
    <source>
        <strain evidence="2 3">Ellin428</strain>
    </source>
</reference>
<dbReference type="InterPro" id="IPR037523">
    <property type="entry name" value="VOC_core"/>
</dbReference>
<gene>
    <name evidence="2" type="ORF">CfE428DRAFT_6449</name>
</gene>
<dbReference type="EMBL" id="ABVL01000042">
    <property type="protein sequence ID" value="EDY16055.1"/>
    <property type="molecule type" value="Genomic_DNA"/>
</dbReference>
<dbReference type="Gene3D" id="3.30.720.110">
    <property type="match status" value="1"/>
</dbReference>
<dbReference type="eggNOG" id="COG2764">
    <property type="taxonomic scope" value="Bacteria"/>
</dbReference>
<name>B4DC08_9BACT</name>
<sequence length="148" mass="16541">MSLQYPPLAPAIAVRGAAKAIDFYKKAFGAEEIYRLIDPESGRIGHAEFTINGALVMISDEYPEYNKSPELLGGVSAKFMISCDDVDAAFQRAVEAGAAVVFPLTTQFYGHRDARVRDPFGHEWLLSQKVEEVSPEEMQRRWDAMARK</sequence>